<evidence type="ECO:0000259" key="4">
    <source>
        <dbReference type="SMART" id="SM00322"/>
    </source>
</evidence>
<organism evidence="5 6">
    <name type="scientific">Nocardioides yefusunii</name>
    <dbReference type="NCBI Taxonomy" id="2500546"/>
    <lineage>
        <taxon>Bacteria</taxon>
        <taxon>Bacillati</taxon>
        <taxon>Actinomycetota</taxon>
        <taxon>Actinomycetes</taxon>
        <taxon>Propionibacteriales</taxon>
        <taxon>Nocardioidaceae</taxon>
        <taxon>Nocardioides</taxon>
    </lineage>
</organism>
<feature type="transmembrane region" description="Helical" evidence="3">
    <location>
        <begin position="6"/>
        <end position="28"/>
    </location>
</feature>
<protein>
    <submittedName>
        <fullName evidence="5">KH domain-containing protein</fullName>
    </submittedName>
</protein>
<keyword evidence="1" id="KW-0694">RNA-binding</keyword>
<evidence type="ECO:0000256" key="1">
    <source>
        <dbReference type="PROSITE-ProRule" id="PRU00117"/>
    </source>
</evidence>
<dbReference type="Proteomes" id="UP001596098">
    <property type="component" value="Unassembled WGS sequence"/>
</dbReference>
<evidence type="ECO:0000313" key="6">
    <source>
        <dbReference type="Proteomes" id="UP001596098"/>
    </source>
</evidence>
<dbReference type="InterPro" id="IPR036612">
    <property type="entry name" value="KH_dom_type_1_sf"/>
</dbReference>
<proteinExistence type="predicted"/>
<evidence type="ECO:0000313" key="5">
    <source>
        <dbReference type="EMBL" id="MFC6152412.1"/>
    </source>
</evidence>
<dbReference type="SMART" id="SM00322">
    <property type="entry name" value="KH"/>
    <property type="match status" value="1"/>
</dbReference>
<name>A0ABW1QU48_9ACTN</name>
<dbReference type="SUPFAM" id="SSF54791">
    <property type="entry name" value="Eukaryotic type KH-domain (KH-domain type I)"/>
    <property type="match status" value="1"/>
</dbReference>
<dbReference type="CDD" id="cd02393">
    <property type="entry name" value="KH-I_PNPase"/>
    <property type="match status" value="1"/>
</dbReference>
<dbReference type="EMBL" id="JBHSQI010000001">
    <property type="protein sequence ID" value="MFC6152412.1"/>
    <property type="molecule type" value="Genomic_DNA"/>
</dbReference>
<feature type="domain" description="K Homology" evidence="4">
    <location>
        <begin position="146"/>
        <end position="211"/>
    </location>
</feature>
<feature type="region of interest" description="Disordered" evidence="2">
    <location>
        <begin position="28"/>
        <end position="62"/>
    </location>
</feature>
<comment type="caution">
    <text evidence="5">The sequence shown here is derived from an EMBL/GenBank/DDBJ whole genome shotgun (WGS) entry which is preliminary data.</text>
</comment>
<accession>A0ABW1QU48</accession>
<dbReference type="InterPro" id="IPR004088">
    <property type="entry name" value="KH_dom_type_1"/>
</dbReference>
<dbReference type="PROSITE" id="PS50084">
    <property type="entry name" value="KH_TYPE_1"/>
    <property type="match status" value="1"/>
</dbReference>
<keyword evidence="3" id="KW-0472">Membrane</keyword>
<dbReference type="RefSeq" id="WP_128220673.1">
    <property type="nucleotide sequence ID" value="NZ_CP034929.1"/>
</dbReference>
<gene>
    <name evidence="5" type="ORF">ACFPWU_01870</name>
</gene>
<reference evidence="6" key="1">
    <citation type="journal article" date="2019" name="Int. J. Syst. Evol. Microbiol.">
        <title>The Global Catalogue of Microorganisms (GCM) 10K type strain sequencing project: providing services to taxonomists for standard genome sequencing and annotation.</title>
        <authorList>
            <consortium name="The Broad Institute Genomics Platform"/>
            <consortium name="The Broad Institute Genome Sequencing Center for Infectious Disease"/>
            <person name="Wu L."/>
            <person name="Ma J."/>
        </authorList>
    </citation>
    <scope>NUCLEOTIDE SEQUENCE [LARGE SCALE GENOMIC DNA]</scope>
    <source>
        <strain evidence="6">DFY28</strain>
    </source>
</reference>
<dbReference type="InterPro" id="IPR004087">
    <property type="entry name" value="KH_dom"/>
</dbReference>
<dbReference type="Gene3D" id="3.30.1370.10">
    <property type="entry name" value="K Homology domain, type 1"/>
    <property type="match status" value="1"/>
</dbReference>
<keyword evidence="3" id="KW-0812">Transmembrane</keyword>
<evidence type="ECO:0000256" key="2">
    <source>
        <dbReference type="SAM" id="MobiDB-lite"/>
    </source>
</evidence>
<evidence type="ECO:0000256" key="3">
    <source>
        <dbReference type="SAM" id="Phobius"/>
    </source>
</evidence>
<sequence>MSDWGPLYWLIAALLVGVVLTSVVMPFLRPRPPKPKRPGKQGTVRSGAGSQRRRNPDGVPASVPLVLTKHVKQRMTQRDIPEAWLRGTVANPVRVTPDTKERSRCFEQVFDDTHGNITVRHTVKVWVSDADGWPPRKEAVVKSTAAQRSAAIRIRGDQVGEFIGKGGSGIRRLESSTGSKIHVDDDGRILITADTVETVLRTRAMVVAALR</sequence>
<keyword evidence="3" id="KW-1133">Transmembrane helix</keyword>
<dbReference type="Pfam" id="PF00013">
    <property type="entry name" value="KH_1"/>
    <property type="match status" value="1"/>
</dbReference>
<keyword evidence="6" id="KW-1185">Reference proteome</keyword>